<keyword evidence="5" id="KW-1185">Reference proteome</keyword>
<dbReference type="HOGENOM" id="CLU_099839_1_0_6"/>
<dbReference type="OrthoDB" id="9801447at2"/>
<dbReference type="Gene3D" id="3.30.70.860">
    <property type="match status" value="1"/>
</dbReference>
<dbReference type="InterPro" id="IPR036183">
    <property type="entry name" value="YajQ-like_sf"/>
</dbReference>
<dbReference type="InterPro" id="IPR035571">
    <property type="entry name" value="UPF0234-like_C"/>
</dbReference>
<gene>
    <name evidence="4" type="ORF">RED65_03195</name>
</gene>
<reference evidence="4 5" key="1">
    <citation type="submission" date="2006-03" db="EMBL/GenBank/DDBJ databases">
        <authorList>
            <person name="Pinhassi J."/>
            <person name="Pedros-Alio C."/>
            <person name="Ferriera S."/>
            <person name="Johnson J."/>
            <person name="Kravitz S."/>
            <person name="Halpern A."/>
            <person name="Remington K."/>
            <person name="Beeson K."/>
            <person name="Tran B."/>
            <person name="Rogers Y.-H."/>
            <person name="Friedman R."/>
            <person name="Venter J.C."/>
        </authorList>
    </citation>
    <scope>NUCLEOTIDE SEQUENCE [LARGE SCALE GENOMIC DNA]</scope>
    <source>
        <strain evidence="4 5">RED65</strain>
    </source>
</reference>
<dbReference type="CDD" id="cd11740">
    <property type="entry name" value="YajQ_like"/>
    <property type="match status" value="1"/>
</dbReference>
<keyword evidence="1 3" id="KW-0547">Nucleotide-binding</keyword>
<evidence type="ECO:0000256" key="2">
    <source>
        <dbReference type="ARBA" id="ARBA00093450"/>
    </source>
</evidence>
<comment type="function">
    <text evidence="3">Nucleotide-binding protein.</text>
</comment>
<dbReference type="NCBIfam" id="NF003819">
    <property type="entry name" value="PRK05412.1"/>
    <property type="match status" value="1"/>
</dbReference>
<evidence type="ECO:0000313" key="4">
    <source>
        <dbReference type="EMBL" id="EAT10778.1"/>
    </source>
</evidence>
<dbReference type="GO" id="GO:0000166">
    <property type="term" value="F:nucleotide binding"/>
    <property type="evidence" value="ECO:0007669"/>
    <property type="project" value="UniProtKB-UniRule"/>
</dbReference>
<protein>
    <recommendedName>
        <fullName evidence="3">Nucleotide-binding protein RED65_03195</fullName>
    </recommendedName>
</protein>
<accession>Q1MXS3</accession>
<dbReference type="PANTHER" id="PTHR30476">
    <property type="entry name" value="UPF0234 PROTEIN YAJQ"/>
    <property type="match status" value="1"/>
</dbReference>
<dbReference type="Proteomes" id="UP000004263">
    <property type="component" value="Unassembled WGS sequence"/>
</dbReference>
<name>Q1MXS3_9GAMM</name>
<dbReference type="EMBL" id="AAQH01000034">
    <property type="protein sequence ID" value="EAT10778.1"/>
    <property type="molecule type" value="Genomic_DNA"/>
</dbReference>
<dbReference type="HAMAP" id="MF_00632">
    <property type="entry name" value="UPF0234"/>
    <property type="match status" value="1"/>
</dbReference>
<comment type="caution">
    <text evidence="4">The sequence shown here is derived from an EMBL/GenBank/DDBJ whole genome shotgun (WGS) entry which is preliminary data.</text>
</comment>
<evidence type="ECO:0000256" key="1">
    <source>
        <dbReference type="ARBA" id="ARBA00022741"/>
    </source>
</evidence>
<dbReference type="PANTHER" id="PTHR30476:SF0">
    <property type="entry name" value="UPF0234 PROTEIN YAJQ"/>
    <property type="match status" value="1"/>
</dbReference>
<sequence>MPSFDVVSEVDKHEAQNAVDQANRELERRYDFKGVHASFELKEGVITLTANEEFQIEQMKPMLETCLIKRGIKITCLEYGDLRGAGKQVKMPATMKEGIDKELGKKMVKMVKEAKMKVQAAIQGDSIRVTGKKRDDLQEVMQLWKSSDEILLPLEFKNFKD</sequence>
<dbReference type="AlphaFoldDB" id="Q1MXS3"/>
<dbReference type="GO" id="GO:0005829">
    <property type="term" value="C:cytosol"/>
    <property type="evidence" value="ECO:0007669"/>
    <property type="project" value="TreeGrafter"/>
</dbReference>
<dbReference type="STRING" id="207949.RED65_03195"/>
<organism evidence="4 5">
    <name type="scientific">Bermanella marisrubri</name>
    <dbReference type="NCBI Taxonomy" id="207949"/>
    <lineage>
        <taxon>Bacteria</taxon>
        <taxon>Pseudomonadati</taxon>
        <taxon>Pseudomonadota</taxon>
        <taxon>Gammaproteobacteria</taxon>
        <taxon>Oceanospirillales</taxon>
        <taxon>Oceanospirillaceae</taxon>
        <taxon>Bermanella</taxon>
    </lineage>
</organism>
<dbReference type="InterPro" id="IPR007551">
    <property type="entry name" value="YajQ/Smlt4090-like"/>
</dbReference>
<dbReference type="RefSeq" id="WP_007019104.1">
    <property type="nucleotide sequence ID" value="NZ_CH724120.1"/>
</dbReference>
<dbReference type="InterPro" id="IPR035570">
    <property type="entry name" value="UPF0234_N"/>
</dbReference>
<dbReference type="Pfam" id="PF04461">
    <property type="entry name" value="YajQ"/>
    <property type="match status" value="1"/>
</dbReference>
<evidence type="ECO:0000313" key="5">
    <source>
        <dbReference type="Proteomes" id="UP000004263"/>
    </source>
</evidence>
<dbReference type="Gene3D" id="3.30.70.990">
    <property type="entry name" value="YajQ-like, domain 2"/>
    <property type="match status" value="1"/>
</dbReference>
<evidence type="ECO:0000256" key="3">
    <source>
        <dbReference type="HAMAP-Rule" id="MF_00632"/>
    </source>
</evidence>
<dbReference type="SUPFAM" id="SSF89963">
    <property type="entry name" value="YajQ-like"/>
    <property type="match status" value="2"/>
</dbReference>
<comment type="similarity">
    <text evidence="2 3">Belongs to the YajQ family.</text>
</comment>
<proteinExistence type="inferred from homology"/>